<protein>
    <submittedName>
        <fullName evidence="4">Metallophosphoesterase</fullName>
    </submittedName>
</protein>
<evidence type="ECO:0000259" key="2">
    <source>
        <dbReference type="Pfam" id="PF00149"/>
    </source>
</evidence>
<dbReference type="InterPro" id="IPR039331">
    <property type="entry name" value="PAPs-like"/>
</dbReference>
<dbReference type="InterPro" id="IPR008963">
    <property type="entry name" value="Purple_acid_Pase-like_N"/>
</dbReference>
<evidence type="ECO:0000256" key="1">
    <source>
        <dbReference type="ARBA" id="ARBA00022729"/>
    </source>
</evidence>
<feature type="domain" description="Calcineurin-like phosphoesterase" evidence="2">
    <location>
        <begin position="210"/>
        <end position="406"/>
    </location>
</feature>
<gene>
    <name evidence="4" type="ORF">GCM10023322_12700</name>
</gene>
<dbReference type="PANTHER" id="PTHR22953">
    <property type="entry name" value="ACID PHOSPHATASE RELATED"/>
    <property type="match status" value="1"/>
</dbReference>
<organism evidence="4 5">
    <name type="scientific">Rugosimonospora acidiphila</name>
    <dbReference type="NCBI Taxonomy" id="556531"/>
    <lineage>
        <taxon>Bacteria</taxon>
        <taxon>Bacillati</taxon>
        <taxon>Actinomycetota</taxon>
        <taxon>Actinomycetes</taxon>
        <taxon>Micromonosporales</taxon>
        <taxon>Micromonosporaceae</taxon>
        <taxon>Rugosimonospora</taxon>
    </lineage>
</organism>
<dbReference type="PROSITE" id="PS51318">
    <property type="entry name" value="TAT"/>
    <property type="match status" value="1"/>
</dbReference>
<evidence type="ECO:0000259" key="3">
    <source>
        <dbReference type="Pfam" id="PF16656"/>
    </source>
</evidence>
<dbReference type="Pfam" id="PF00149">
    <property type="entry name" value="Metallophos"/>
    <property type="match status" value="1"/>
</dbReference>
<reference evidence="5" key="1">
    <citation type="journal article" date="2019" name="Int. J. Syst. Evol. Microbiol.">
        <title>The Global Catalogue of Microorganisms (GCM) 10K type strain sequencing project: providing services to taxonomists for standard genome sequencing and annotation.</title>
        <authorList>
            <consortium name="The Broad Institute Genomics Platform"/>
            <consortium name="The Broad Institute Genome Sequencing Center for Infectious Disease"/>
            <person name="Wu L."/>
            <person name="Ma J."/>
        </authorList>
    </citation>
    <scope>NUCLEOTIDE SEQUENCE [LARGE SCALE GENOMIC DNA]</scope>
    <source>
        <strain evidence="5">JCM 18304</strain>
    </source>
</reference>
<dbReference type="InterPro" id="IPR029052">
    <property type="entry name" value="Metallo-depent_PP-like"/>
</dbReference>
<proteinExistence type="predicted"/>
<feature type="domain" description="Purple acid phosphatase N-terminal" evidence="3">
    <location>
        <begin position="76"/>
        <end position="180"/>
    </location>
</feature>
<dbReference type="SUPFAM" id="SSF56300">
    <property type="entry name" value="Metallo-dependent phosphatases"/>
    <property type="match status" value="1"/>
</dbReference>
<dbReference type="InterPro" id="IPR015914">
    <property type="entry name" value="PAPs_N"/>
</dbReference>
<accession>A0ABP9RLP0</accession>
<name>A0ABP9RLP0_9ACTN</name>
<dbReference type="Gene3D" id="3.60.21.10">
    <property type="match status" value="1"/>
</dbReference>
<dbReference type="RefSeq" id="WP_345626967.1">
    <property type="nucleotide sequence ID" value="NZ_BAABJQ010000003.1"/>
</dbReference>
<dbReference type="PANTHER" id="PTHR22953:SF153">
    <property type="entry name" value="PURPLE ACID PHOSPHATASE"/>
    <property type="match status" value="1"/>
</dbReference>
<keyword evidence="5" id="KW-1185">Reference proteome</keyword>
<dbReference type="Pfam" id="PF16656">
    <property type="entry name" value="Pur_ac_phosph_N"/>
    <property type="match status" value="1"/>
</dbReference>
<dbReference type="SUPFAM" id="SSF49363">
    <property type="entry name" value="Purple acid phosphatase, N-terminal domain"/>
    <property type="match status" value="1"/>
</dbReference>
<keyword evidence="1" id="KW-0732">Signal</keyword>
<dbReference type="InterPro" id="IPR006311">
    <property type="entry name" value="TAT_signal"/>
</dbReference>
<dbReference type="InterPro" id="IPR004843">
    <property type="entry name" value="Calcineurin-like_PHP"/>
</dbReference>
<evidence type="ECO:0000313" key="5">
    <source>
        <dbReference type="Proteomes" id="UP001501570"/>
    </source>
</evidence>
<sequence length="546" mass="59012">MEIPRMGLPDHLASRLSMAEQHDLLRKHRVSRRGVLAAGAAGAGVAAAAGLGTPAFAKTPDFWQQPSKMPGHLVVPFGRHLAYGANPRGEVSIGWQVPAVVAKPFVRYGDSPWNLGHKVPAEIRALHSEVLGAIAPVDQYYVHATLRNLDPGKNYYYAVGHDGYDPADLTAFGRIDSFTTAPSRRRVADPFTFTAFGDQGVSYHALSNDGIIAAQNPAFHLHAGDIAYADSSGSGSPVSTDGRDGTDVFDPRTWDQFLAQTESIAASVPWMVATGNHDMEALYSPDGYGGDIARFDFPGNGPKHCPSVYSYIYGNVAVISLDANDVSYEIPANLGYSGGNQTSWLHDRLKFLRSQPDVDFIVVFFHHCAYSTTNNHASEGGVRTQWVPLFDQYKVDLVINGHNHIYERADALRGGVSKVTPIGATTHPDTDGTTYVTAGAAGRSLYSFPVPDSYAGHVNDLNSVPSYVWANGGTKVTETVTWSRVRYTGYSFLAVDVRPADEGHKTTLTLRALTEAGTEIDRVVLERVAGRFSGSVRRNALNDSAS</sequence>
<dbReference type="Gene3D" id="2.60.40.380">
    <property type="entry name" value="Purple acid phosphatase-like, N-terminal"/>
    <property type="match status" value="1"/>
</dbReference>
<dbReference type="EMBL" id="BAABJQ010000003">
    <property type="protein sequence ID" value="GAA5180424.1"/>
    <property type="molecule type" value="Genomic_DNA"/>
</dbReference>
<evidence type="ECO:0000313" key="4">
    <source>
        <dbReference type="EMBL" id="GAA5180424.1"/>
    </source>
</evidence>
<comment type="caution">
    <text evidence="4">The sequence shown here is derived from an EMBL/GenBank/DDBJ whole genome shotgun (WGS) entry which is preliminary data.</text>
</comment>
<dbReference type="Proteomes" id="UP001501570">
    <property type="component" value="Unassembled WGS sequence"/>
</dbReference>